<comment type="caution">
    <text evidence="1">The sequence shown here is derived from an EMBL/GenBank/DDBJ whole genome shotgun (WGS) entry which is preliminary data.</text>
</comment>
<dbReference type="AlphaFoldDB" id="A0A8X6J4A5"/>
<organism evidence="1 2">
    <name type="scientific">Trichonephila clavata</name>
    <name type="common">Joro spider</name>
    <name type="synonym">Nephila clavata</name>
    <dbReference type="NCBI Taxonomy" id="2740835"/>
    <lineage>
        <taxon>Eukaryota</taxon>
        <taxon>Metazoa</taxon>
        <taxon>Ecdysozoa</taxon>
        <taxon>Arthropoda</taxon>
        <taxon>Chelicerata</taxon>
        <taxon>Arachnida</taxon>
        <taxon>Araneae</taxon>
        <taxon>Araneomorphae</taxon>
        <taxon>Entelegynae</taxon>
        <taxon>Araneoidea</taxon>
        <taxon>Nephilidae</taxon>
        <taxon>Trichonephila</taxon>
    </lineage>
</organism>
<protein>
    <submittedName>
        <fullName evidence="1">Uncharacterized protein</fullName>
    </submittedName>
</protein>
<sequence length="66" mass="7490">MECCFYSVKYVLLNQVAIKNSAYSPISRNNFRNSVCCAREQSGHDMAIAVLLGYFIVLPDLNRIKT</sequence>
<keyword evidence="2" id="KW-1185">Reference proteome</keyword>
<dbReference type="EMBL" id="BMAO01017941">
    <property type="protein sequence ID" value="GFR19470.1"/>
    <property type="molecule type" value="Genomic_DNA"/>
</dbReference>
<gene>
    <name evidence="1" type="ORF">TNCT_678081</name>
</gene>
<dbReference type="Proteomes" id="UP000887116">
    <property type="component" value="Unassembled WGS sequence"/>
</dbReference>
<accession>A0A8X6J4A5</accession>
<evidence type="ECO:0000313" key="2">
    <source>
        <dbReference type="Proteomes" id="UP000887116"/>
    </source>
</evidence>
<evidence type="ECO:0000313" key="1">
    <source>
        <dbReference type="EMBL" id="GFR19470.1"/>
    </source>
</evidence>
<proteinExistence type="predicted"/>
<name>A0A8X6J4A5_TRICU</name>
<reference evidence="1" key="1">
    <citation type="submission" date="2020-07" db="EMBL/GenBank/DDBJ databases">
        <title>Multicomponent nature underlies the extraordinary mechanical properties of spider dragline silk.</title>
        <authorList>
            <person name="Kono N."/>
            <person name="Nakamura H."/>
            <person name="Mori M."/>
            <person name="Yoshida Y."/>
            <person name="Ohtoshi R."/>
            <person name="Malay A.D."/>
            <person name="Moran D.A.P."/>
            <person name="Tomita M."/>
            <person name="Numata K."/>
            <person name="Arakawa K."/>
        </authorList>
    </citation>
    <scope>NUCLEOTIDE SEQUENCE</scope>
</reference>